<evidence type="ECO:0000256" key="1">
    <source>
        <dbReference type="SAM" id="MobiDB-lite"/>
    </source>
</evidence>
<reference evidence="4" key="1">
    <citation type="submission" date="2016-06" db="UniProtKB">
        <authorList>
            <consortium name="WormBaseParasite"/>
        </authorList>
    </citation>
    <scope>IDENTIFICATION</scope>
</reference>
<sequence>MGSKKDEISPSDVTLNMDSIKQVNAKPLRANAFSAEEEMRNQEEHEKQKIGHRRIDRQGEVSYKRVPSNALMGAIQLGIANSVGSLASIPKRDLLLQDFDVIHAVSFPSYVLK</sequence>
<evidence type="ECO:0000313" key="4">
    <source>
        <dbReference type="WBParaSite" id="OFLC_0000188601-mRNA-1"/>
    </source>
</evidence>
<gene>
    <name evidence="2" type="ORF">OFLC_LOCUS1887</name>
</gene>
<name>A0A183H327_9BILA</name>
<dbReference type="Proteomes" id="UP000267606">
    <property type="component" value="Unassembled WGS sequence"/>
</dbReference>
<dbReference type="EMBL" id="UZAJ01000987">
    <property type="protein sequence ID" value="VDO31129.1"/>
    <property type="molecule type" value="Genomic_DNA"/>
</dbReference>
<dbReference type="STRING" id="387005.A0A183H327"/>
<reference evidence="2 3" key="2">
    <citation type="submission" date="2018-11" db="EMBL/GenBank/DDBJ databases">
        <authorList>
            <consortium name="Pathogen Informatics"/>
        </authorList>
    </citation>
    <scope>NUCLEOTIDE SEQUENCE [LARGE SCALE GENOMIC DNA]</scope>
</reference>
<feature type="compositionally biased region" description="Basic and acidic residues" evidence="1">
    <location>
        <begin position="37"/>
        <end position="49"/>
    </location>
</feature>
<organism evidence="4">
    <name type="scientific">Onchocerca flexuosa</name>
    <dbReference type="NCBI Taxonomy" id="387005"/>
    <lineage>
        <taxon>Eukaryota</taxon>
        <taxon>Metazoa</taxon>
        <taxon>Ecdysozoa</taxon>
        <taxon>Nematoda</taxon>
        <taxon>Chromadorea</taxon>
        <taxon>Rhabditida</taxon>
        <taxon>Spirurina</taxon>
        <taxon>Spiruromorpha</taxon>
        <taxon>Filarioidea</taxon>
        <taxon>Onchocercidae</taxon>
        <taxon>Onchocerca</taxon>
    </lineage>
</organism>
<dbReference type="AlphaFoldDB" id="A0A183H327"/>
<evidence type="ECO:0000313" key="3">
    <source>
        <dbReference type="Proteomes" id="UP000267606"/>
    </source>
</evidence>
<keyword evidence="3" id="KW-1185">Reference proteome</keyword>
<evidence type="ECO:0000313" key="2">
    <source>
        <dbReference type="EMBL" id="VDO31129.1"/>
    </source>
</evidence>
<feature type="region of interest" description="Disordered" evidence="1">
    <location>
        <begin position="36"/>
        <end position="61"/>
    </location>
</feature>
<dbReference type="WBParaSite" id="OFLC_0000188601-mRNA-1">
    <property type="protein sequence ID" value="OFLC_0000188601-mRNA-1"/>
    <property type="gene ID" value="OFLC_0000188601"/>
</dbReference>
<accession>A0A183H327</accession>
<protein>
    <submittedName>
        <fullName evidence="2 4">Uncharacterized protein</fullName>
    </submittedName>
</protein>
<proteinExistence type="predicted"/>